<comment type="caution">
    <text evidence="1">The sequence shown here is derived from an EMBL/GenBank/DDBJ whole genome shotgun (WGS) entry which is preliminary data.</text>
</comment>
<evidence type="ECO:0000313" key="2">
    <source>
        <dbReference type="Proteomes" id="UP001152888"/>
    </source>
</evidence>
<organism evidence="1 2">
    <name type="scientific">Acanthoscelides obtectus</name>
    <name type="common">Bean weevil</name>
    <name type="synonym">Bruchus obtectus</name>
    <dbReference type="NCBI Taxonomy" id="200917"/>
    <lineage>
        <taxon>Eukaryota</taxon>
        <taxon>Metazoa</taxon>
        <taxon>Ecdysozoa</taxon>
        <taxon>Arthropoda</taxon>
        <taxon>Hexapoda</taxon>
        <taxon>Insecta</taxon>
        <taxon>Pterygota</taxon>
        <taxon>Neoptera</taxon>
        <taxon>Endopterygota</taxon>
        <taxon>Coleoptera</taxon>
        <taxon>Polyphaga</taxon>
        <taxon>Cucujiformia</taxon>
        <taxon>Chrysomeloidea</taxon>
        <taxon>Chrysomelidae</taxon>
        <taxon>Bruchinae</taxon>
        <taxon>Bruchini</taxon>
        <taxon>Acanthoscelides</taxon>
    </lineage>
</organism>
<reference evidence="1" key="1">
    <citation type="submission" date="2022-03" db="EMBL/GenBank/DDBJ databases">
        <authorList>
            <person name="Sayadi A."/>
        </authorList>
    </citation>
    <scope>NUCLEOTIDE SEQUENCE</scope>
</reference>
<protein>
    <submittedName>
        <fullName evidence="1">Uncharacterized protein</fullName>
    </submittedName>
</protein>
<proteinExistence type="predicted"/>
<dbReference type="AlphaFoldDB" id="A0A9P0L8Q8"/>
<name>A0A9P0L8Q8_ACAOB</name>
<evidence type="ECO:0000313" key="1">
    <source>
        <dbReference type="EMBL" id="CAH1988455.1"/>
    </source>
</evidence>
<dbReference type="Proteomes" id="UP001152888">
    <property type="component" value="Unassembled WGS sequence"/>
</dbReference>
<gene>
    <name evidence="1" type="ORF">ACAOBT_LOCUS18489</name>
</gene>
<sequence length="253" mass="29538">MKVNTILSRNVIIALIQRRRKIKKRFREYWVHPILSDRLVAGKFYTMHSKLLDYPRKFFAFYRMSITSFNELVKLIGPAIAKEDTNLRLSIPVEQRLSVTIRYLATGASFNTLSFDYLMGASTIRDITKTTCEQIWNVLQPLNVVSVLMTDSTKVTDAGEKAFNLPQIKRLMSSSTCNLPQLFIRLRIIITSSRRQTKFHILRILNRKRRFLNANNEESLISERKMLNSNFFAFFLFLTITRTITDISIVKTK</sequence>
<keyword evidence="2" id="KW-1185">Reference proteome</keyword>
<dbReference type="EMBL" id="CAKOFQ010007045">
    <property type="protein sequence ID" value="CAH1988455.1"/>
    <property type="molecule type" value="Genomic_DNA"/>
</dbReference>
<accession>A0A9P0L8Q8</accession>
<dbReference type="OrthoDB" id="2668416at2759"/>